<evidence type="ECO:0000313" key="3">
    <source>
        <dbReference type="Proteomes" id="UP000697998"/>
    </source>
</evidence>
<evidence type="ECO:0008006" key="4">
    <source>
        <dbReference type="Google" id="ProtNLM"/>
    </source>
</evidence>
<accession>A0A935Q2E5</accession>
<evidence type="ECO:0000256" key="1">
    <source>
        <dbReference type="SAM" id="SignalP"/>
    </source>
</evidence>
<reference evidence="2 3" key="1">
    <citation type="submission" date="2020-10" db="EMBL/GenBank/DDBJ databases">
        <title>Connecting structure to function with the recovery of over 1000 high-quality activated sludge metagenome-assembled genomes encoding full-length rRNA genes using long-read sequencing.</title>
        <authorList>
            <person name="Singleton C.M."/>
            <person name="Petriglieri F."/>
            <person name="Kristensen J.M."/>
            <person name="Kirkegaard R.H."/>
            <person name="Michaelsen T.Y."/>
            <person name="Andersen M.H."/>
            <person name="Karst S.M."/>
            <person name="Dueholm M.S."/>
            <person name="Nielsen P.H."/>
            <person name="Albertsen M."/>
        </authorList>
    </citation>
    <scope>NUCLEOTIDE SEQUENCE [LARGE SCALE GENOMIC DNA]</scope>
    <source>
        <strain evidence="2">EsbW_18-Q3-R4-48_BATAC.285</strain>
    </source>
</reference>
<comment type="caution">
    <text evidence="2">The sequence shown here is derived from an EMBL/GenBank/DDBJ whole genome shotgun (WGS) entry which is preliminary data.</text>
</comment>
<proteinExistence type="predicted"/>
<feature type="chain" id="PRO_5036866097" description="Lipoprotein" evidence="1">
    <location>
        <begin position="20"/>
        <end position="276"/>
    </location>
</feature>
<sequence length="276" mass="30859">MKRTTLVSLIIATTLSACAGLSAELTQREVAKERLAKAEAMFQERCKKSGEFIHRTAENVEGVFLLKLRPKKINHGDQFKMDDPYGRDVGGDGYITNFLLGRDAKGSLVEQSAFKNGYIYVDAIDPEDGKRYRYTGGMKVVGRKDVSAKGVQMALERNPSFDLNIYAFRLDRVPAPDPAPRYGVTYDDISTLEERDYWIAGSSLKVIDLATNEVMAERIGYMMDRGQGKKSGGRSPWLFAAHHACPSFPTTPGGQPFKMDQTRDFVEKTLPIKQEK</sequence>
<feature type="signal peptide" evidence="1">
    <location>
        <begin position="1"/>
        <end position="19"/>
    </location>
</feature>
<dbReference type="EMBL" id="JADJMH010000020">
    <property type="protein sequence ID" value="MBK7676496.1"/>
    <property type="molecule type" value="Genomic_DNA"/>
</dbReference>
<name>A0A935Q2E5_9PROT</name>
<gene>
    <name evidence="2" type="ORF">IPJ27_18025</name>
</gene>
<evidence type="ECO:0000313" key="2">
    <source>
        <dbReference type="EMBL" id="MBK7676496.1"/>
    </source>
</evidence>
<organism evidence="2 3">
    <name type="scientific">Candidatus Accumulibacter proximus</name>
    <dbReference type="NCBI Taxonomy" id="2954385"/>
    <lineage>
        <taxon>Bacteria</taxon>
        <taxon>Pseudomonadati</taxon>
        <taxon>Pseudomonadota</taxon>
        <taxon>Betaproteobacteria</taxon>
        <taxon>Candidatus Accumulibacter</taxon>
    </lineage>
</organism>
<dbReference type="AlphaFoldDB" id="A0A935Q2E5"/>
<dbReference type="Proteomes" id="UP000697998">
    <property type="component" value="Unassembled WGS sequence"/>
</dbReference>
<dbReference type="PROSITE" id="PS51257">
    <property type="entry name" value="PROKAR_LIPOPROTEIN"/>
    <property type="match status" value="1"/>
</dbReference>
<keyword evidence="1" id="KW-0732">Signal</keyword>
<protein>
    <recommendedName>
        <fullName evidence="4">Lipoprotein</fullName>
    </recommendedName>
</protein>